<evidence type="ECO:0000313" key="1">
    <source>
        <dbReference type="EMBL" id="MCI89459.1"/>
    </source>
</evidence>
<keyword evidence="2" id="KW-1185">Reference proteome</keyword>
<feature type="non-terminal residue" evidence="1">
    <location>
        <position position="62"/>
    </location>
</feature>
<dbReference type="Proteomes" id="UP000265520">
    <property type="component" value="Unassembled WGS sequence"/>
</dbReference>
<protein>
    <submittedName>
        <fullName evidence="1">Uncharacterized protein</fullName>
    </submittedName>
</protein>
<accession>A0A392VPW2</accession>
<sequence length="62" mass="7239">MQSEEEAREKYNAIRRSQGEVQSEEAKCNESEEFGRKKCNQPERKVSLCSRSNVHIAIHLIF</sequence>
<dbReference type="EMBL" id="LXQA011219879">
    <property type="protein sequence ID" value="MCI89459.1"/>
    <property type="molecule type" value="Genomic_DNA"/>
</dbReference>
<organism evidence="1 2">
    <name type="scientific">Trifolium medium</name>
    <dbReference type="NCBI Taxonomy" id="97028"/>
    <lineage>
        <taxon>Eukaryota</taxon>
        <taxon>Viridiplantae</taxon>
        <taxon>Streptophyta</taxon>
        <taxon>Embryophyta</taxon>
        <taxon>Tracheophyta</taxon>
        <taxon>Spermatophyta</taxon>
        <taxon>Magnoliopsida</taxon>
        <taxon>eudicotyledons</taxon>
        <taxon>Gunneridae</taxon>
        <taxon>Pentapetalae</taxon>
        <taxon>rosids</taxon>
        <taxon>fabids</taxon>
        <taxon>Fabales</taxon>
        <taxon>Fabaceae</taxon>
        <taxon>Papilionoideae</taxon>
        <taxon>50 kb inversion clade</taxon>
        <taxon>NPAAA clade</taxon>
        <taxon>Hologalegina</taxon>
        <taxon>IRL clade</taxon>
        <taxon>Trifolieae</taxon>
        <taxon>Trifolium</taxon>
    </lineage>
</organism>
<comment type="caution">
    <text evidence="1">The sequence shown here is derived from an EMBL/GenBank/DDBJ whole genome shotgun (WGS) entry which is preliminary data.</text>
</comment>
<reference evidence="1 2" key="1">
    <citation type="journal article" date="2018" name="Front. Plant Sci.">
        <title>Red Clover (Trifolium pratense) and Zigzag Clover (T. medium) - A Picture of Genomic Similarities and Differences.</title>
        <authorList>
            <person name="Dluhosova J."/>
            <person name="Istvanek J."/>
            <person name="Nedelnik J."/>
            <person name="Repkova J."/>
        </authorList>
    </citation>
    <scope>NUCLEOTIDE SEQUENCE [LARGE SCALE GENOMIC DNA]</scope>
    <source>
        <strain evidence="2">cv. 10/8</strain>
        <tissue evidence="1">Leaf</tissue>
    </source>
</reference>
<evidence type="ECO:0000313" key="2">
    <source>
        <dbReference type="Proteomes" id="UP000265520"/>
    </source>
</evidence>
<proteinExistence type="predicted"/>
<dbReference type="AlphaFoldDB" id="A0A392VPW2"/>
<name>A0A392VPW2_9FABA</name>